<keyword evidence="2" id="KW-1185">Reference proteome</keyword>
<dbReference type="AlphaFoldDB" id="A0A5B9P6U4"/>
<evidence type="ECO:0000313" key="1">
    <source>
        <dbReference type="EMBL" id="QEG22004.1"/>
    </source>
</evidence>
<sequence>MGACDHPATSQPRRPLRFGSTHCYPDFESDSLPISIGLNCRSRACLSAFSKKRKLFSLIEEDARGNPFAITILPHFAGWRDIKAKVTMTITVFNVQPTFACHNSDRIATSDFCRNNRGIPINRKIWTKRINKRPSCVAY</sequence>
<proteinExistence type="predicted"/>
<organism evidence="1 2">
    <name type="scientific">Mariniblastus fucicola</name>
    <dbReference type="NCBI Taxonomy" id="980251"/>
    <lineage>
        <taxon>Bacteria</taxon>
        <taxon>Pseudomonadati</taxon>
        <taxon>Planctomycetota</taxon>
        <taxon>Planctomycetia</taxon>
        <taxon>Pirellulales</taxon>
        <taxon>Pirellulaceae</taxon>
        <taxon>Mariniblastus</taxon>
    </lineage>
</organism>
<dbReference type="EMBL" id="CP042912">
    <property type="protein sequence ID" value="QEG22004.1"/>
    <property type="molecule type" value="Genomic_DNA"/>
</dbReference>
<dbReference type="KEGG" id="mff:MFFC18_18650"/>
<protein>
    <submittedName>
        <fullName evidence="1">Uncharacterized protein</fullName>
    </submittedName>
</protein>
<name>A0A5B9P6U4_9BACT</name>
<accession>A0A5B9P6U4</accession>
<evidence type="ECO:0000313" key="2">
    <source>
        <dbReference type="Proteomes" id="UP000322214"/>
    </source>
</evidence>
<dbReference type="Proteomes" id="UP000322214">
    <property type="component" value="Chromosome"/>
</dbReference>
<gene>
    <name evidence="1" type="ORF">MFFC18_18650</name>
</gene>
<reference evidence="1 2" key="1">
    <citation type="submission" date="2019-08" db="EMBL/GenBank/DDBJ databases">
        <title>Deep-cultivation of Planctomycetes and their phenomic and genomic characterization uncovers novel biology.</title>
        <authorList>
            <person name="Wiegand S."/>
            <person name="Jogler M."/>
            <person name="Boedeker C."/>
            <person name="Pinto D."/>
            <person name="Vollmers J."/>
            <person name="Rivas-Marin E."/>
            <person name="Kohn T."/>
            <person name="Peeters S.H."/>
            <person name="Heuer A."/>
            <person name="Rast P."/>
            <person name="Oberbeckmann S."/>
            <person name="Bunk B."/>
            <person name="Jeske O."/>
            <person name="Meyerdierks A."/>
            <person name="Storesund J.E."/>
            <person name="Kallscheuer N."/>
            <person name="Luecker S."/>
            <person name="Lage O.M."/>
            <person name="Pohl T."/>
            <person name="Merkel B.J."/>
            <person name="Hornburger P."/>
            <person name="Mueller R.-W."/>
            <person name="Bruemmer F."/>
            <person name="Labrenz M."/>
            <person name="Spormann A.M."/>
            <person name="Op den Camp H."/>
            <person name="Overmann J."/>
            <person name="Amann R."/>
            <person name="Jetten M.S.M."/>
            <person name="Mascher T."/>
            <person name="Medema M.H."/>
            <person name="Devos D.P."/>
            <person name="Kaster A.-K."/>
            <person name="Ovreas L."/>
            <person name="Rohde M."/>
            <person name="Galperin M.Y."/>
            <person name="Jogler C."/>
        </authorList>
    </citation>
    <scope>NUCLEOTIDE SEQUENCE [LARGE SCALE GENOMIC DNA]</scope>
    <source>
        <strain evidence="1 2">FC18</strain>
    </source>
</reference>